<dbReference type="EMBL" id="KD253812">
    <property type="protein sequence ID" value="EMS47961.1"/>
    <property type="molecule type" value="Genomic_DNA"/>
</dbReference>
<sequence length="418" mass="46452">MASPKFRYHLKFSQTSRQCRGTDFGGSFSKADFGDCAVAILRRRRGMRIILSLHSSDLNLISIGIRGEIGGGGDANPLALDYSKRQQGCLCSASLLGAATVMIYKRAAYWEHNYFFDIADRTETRLEPARAYDIPRNMMQIFSMKLAKAPINSGSIQLYGYIAARDEVDLRLNYVFNRSRDDPIIVQQGSLIEMNGPKRAILLIFDVLLEFDMRIKNGENEEDDLQLIDGISEFDGLRMSWRPHEVRIGGNCGAVDTSFALVHSSVEATVQVIISKVQTGFDLSLSSTIALLEMNKEFQLFSGNISESCGLESFVIAVTWDTLMNLKFKVDHEGCNNNIERNCSFKAKLNGHTSHQLNLETASILVKITLKPAVVPKAGSVFVLQAGCWKVTLIGDKLSPKEKLKETQCLQCAQSPIS</sequence>
<evidence type="ECO:0000313" key="2">
    <source>
        <dbReference type="EMBL" id="EMS47961.1"/>
    </source>
</evidence>
<feature type="domain" description="DUF6598" evidence="1">
    <location>
        <begin position="138"/>
        <end position="368"/>
    </location>
</feature>
<organism evidence="2">
    <name type="scientific">Triticum urartu</name>
    <name type="common">Red wild einkorn</name>
    <name type="synonym">Crithodium urartu</name>
    <dbReference type="NCBI Taxonomy" id="4572"/>
    <lineage>
        <taxon>Eukaryota</taxon>
        <taxon>Viridiplantae</taxon>
        <taxon>Streptophyta</taxon>
        <taxon>Embryophyta</taxon>
        <taxon>Tracheophyta</taxon>
        <taxon>Spermatophyta</taxon>
        <taxon>Magnoliopsida</taxon>
        <taxon>Liliopsida</taxon>
        <taxon>Poales</taxon>
        <taxon>Poaceae</taxon>
        <taxon>BOP clade</taxon>
        <taxon>Pooideae</taxon>
        <taxon>Triticodae</taxon>
        <taxon>Triticeae</taxon>
        <taxon>Triticinae</taxon>
        <taxon>Triticum</taxon>
    </lineage>
</organism>
<protein>
    <recommendedName>
        <fullName evidence="1">DUF6598 domain-containing protein</fullName>
    </recommendedName>
</protein>
<dbReference type="PANTHER" id="PTHR33065">
    <property type="entry name" value="OS07G0486400 PROTEIN"/>
    <property type="match status" value="1"/>
</dbReference>
<dbReference type="eggNOG" id="ENOG502R1F9">
    <property type="taxonomic scope" value="Eukaryota"/>
</dbReference>
<dbReference type="AlphaFoldDB" id="M7YM13"/>
<name>M7YM13_TRIUA</name>
<evidence type="ECO:0000259" key="1">
    <source>
        <dbReference type="Pfam" id="PF20241"/>
    </source>
</evidence>
<dbReference type="OMA" id="NVEHCCS"/>
<proteinExistence type="predicted"/>
<reference evidence="2" key="1">
    <citation type="journal article" date="2013" name="Nature">
        <title>Draft genome of the wheat A-genome progenitor Triticum urartu.</title>
        <authorList>
            <person name="Ling H.Q."/>
            <person name="Zhao S."/>
            <person name="Liu D."/>
            <person name="Wang J."/>
            <person name="Sun H."/>
            <person name="Zhang C."/>
            <person name="Fan H."/>
            <person name="Li D."/>
            <person name="Dong L."/>
            <person name="Tao Y."/>
            <person name="Gao C."/>
            <person name="Wu H."/>
            <person name="Li Y."/>
            <person name="Cui Y."/>
            <person name="Guo X."/>
            <person name="Zheng S."/>
            <person name="Wang B."/>
            <person name="Yu K."/>
            <person name="Liang Q."/>
            <person name="Yang W."/>
            <person name="Lou X."/>
            <person name="Chen J."/>
            <person name="Feng M."/>
            <person name="Jian J."/>
            <person name="Zhang X."/>
            <person name="Luo G."/>
            <person name="Jiang Y."/>
            <person name="Liu J."/>
            <person name="Wang Z."/>
            <person name="Sha Y."/>
            <person name="Zhang B."/>
            <person name="Wu H."/>
            <person name="Tang D."/>
            <person name="Shen Q."/>
            <person name="Xue P."/>
            <person name="Zou S."/>
            <person name="Wang X."/>
            <person name="Liu X."/>
            <person name="Wang F."/>
            <person name="Yang Y."/>
            <person name="An X."/>
            <person name="Dong Z."/>
            <person name="Zhang K."/>
            <person name="Zhang X."/>
            <person name="Luo M.C."/>
            <person name="Dvorak J."/>
            <person name="Tong Y."/>
            <person name="Wang J."/>
            <person name="Yang H."/>
            <person name="Li Z."/>
            <person name="Wang D."/>
            <person name="Zhang A."/>
            <person name="Wang J."/>
        </authorList>
    </citation>
    <scope>NUCLEOTIDE SEQUENCE</scope>
</reference>
<gene>
    <name evidence="2" type="ORF">TRIUR3_18816</name>
</gene>
<dbReference type="Pfam" id="PF20241">
    <property type="entry name" value="DUF6598"/>
    <property type="match status" value="1"/>
</dbReference>
<accession>M7YM13</accession>
<dbReference type="STRING" id="4572.M7YM13"/>
<dbReference type="PANTHER" id="PTHR33065:SF216">
    <property type="entry name" value="DUF6598 DOMAIN-CONTAINING PROTEIN"/>
    <property type="match status" value="1"/>
</dbReference>
<dbReference type="InterPro" id="IPR046533">
    <property type="entry name" value="DUF6598"/>
</dbReference>